<evidence type="ECO:0000313" key="2">
    <source>
        <dbReference type="Proteomes" id="UP000006431"/>
    </source>
</evidence>
<reference evidence="1 2" key="1">
    <citation type="journal article" date="2012" name="Proc. Natl. Acad. Sci. U.S.A.">
        <title>Genome and physiology of a model Epsilonproteobacterium responsible for sulfide detoxification in marine oxygen depletion zones.</title>
        <authorList>
            <person name="Grote J."/>
            <person name="Schott T."/>
            <person name="Bruckner C.G."/>
            <person name="Glockner F.O."/>
            <person name="Jost G."/>
            <person name="Teeling H."/>
            <person name="Labrenz M."/>
            <person name="Jurgens K."/>
        </authorList>
    </citation>
    <scope>NUCLEOTIDE SEQUENCE [LARGE SCALE GENOMIC DNA]</scope>
    <source>
        <strain evidence="1 2">GD1</strain>
    </source>
</reference>
<evidence type="ECO:0000313" key="1">
    <source>
        <dbReference type="EMBL" id="EHP30262.1"/>
    </source>
</evidence>
<dbReference type="PANTHER" id="PTHR35271:SF1">
    <property type="entry name" value="ABC TRANSPORTER, SUBSTRATE-BINDING LIPOPROTEIN"/>
    <property type="match status" value="1"/>
</dbReference>
<proteinExistence type="predicted"/>
<dbReference type="Pfam" id="PF04392">
    <property type="entry name" value="ABC_sub_bind"/>
    <property type="match status" value="1"/>
</dbReference>
<dbReference type="OrthoDB" id="7066624at2"/>
<organism evidence="1 2">
    <name type="scientific">Sulfurimonas gotlandica (strain DSM 19862 / JCM 16533 / GD1)</name>
    <dbReference type="NCBI Taxonomy" id="929558"/>
    <lineage>
        <taxon>Bacteria</taxon>
        <taxon>Pseudomonadati</taxon>
        <taxon>Campylobacterota</taxon>
        <taxon>Epsilonproteobacteria</taxon>
        <taxon>Campylobacterales</taxon>
        <taxon>Sulfurimonadaceae</taxon>
        <taxon>Sulfurimonas</taxon>
    </lineage>
</organism>
<sequence length="292" mass="33702">MRLLFLLLSFMLLIEAQEILVINSNAKIEKYKEAQEGFSKSINRPFKIIDIAQMKSAEIKEYLYNEYPDIVYAIGAKAYQYANQYIPEKKIYFSSIMNWKRLKMSDERNGISHELHSEMHLILIKSIFRNIKTVGIIYSKYTEDVMLDFAQNARKLGIEIVSYKVNKESVSNENFDELVKHTESMIILPDPILLSDDKIVKKLFKLSKEYKKPVFAYHELFIEYGAALITSVDNPTIGRQIAAMINAETKIQDIKEIQYPAGTKVLFNKKVVLELGIEYSDSITAIATEVIE</sequence>
<dbReference type="AlphaFoldDB" id="B6BIB1"/>
<dbReference type="eggNOG" id="COG2984">
    <property type="taxonomic scope" value="Bacteria"/>
</dbReference>
<dbReference type="PATRIC" id="fig|929558.5.peg.1733"/>
<accession>H1FV68</accession>
<dbReference type="HOGENOM" id="CLU_058196_4_2_7"/>
<dbReference type="InterPro" id="IPR007487">
    <property type="entry name" value="ABC_transpt-TYRBP-like"/>
</dbReference>
<dbReference type="EMBL" id="AFRZ01000001">
    <property type="protein sequence ID" value="EHP30262.1"/>
    <property type="molecule type" value="Genomic_DNA"/>
</dbReference>
<name>B6BIB1_SULGG</name>
<dbReference type="Proteomes" id="UP000006431">
    <property type="component" value="Unassembled WGS sequence"/>
</dbReference>
<dbReference type="RefSeq" id="WP_008335746.1">
    <property type="nucleotide sequence ID" value="NZ_AFRZ01000001.1"/>
</dbReference>
<dbReference type="STRING" id="929558.SMGD1_1739"/>
<gene>
    <name evidence="1" type="ORF">SMGD1_1739</name>
</gene>
<comment type="caution">
    <text evidence="1">The sequence shown here is derived from an EMBL/GenBank/DDBJ whole genome shotgun (WGS) entry which is preliminary data.</text>
</comment>
<protein>
    <submittedName>
        <fullName evidence="1">Putative ABC transporter, substrate binding protein</fullName>
    </submittedName>
</protein>
<accession>B6BIB1</accession>
<dbReference type="PANTHER" id="PTHR35271">
    <property type="entry name" value="ABC TRANSPORTER, SUBSTRATE-BINDING LIPOPROTEIN-RELATED"/>
    <property type="match status" value="1"/>
</dbReference>
<keyword evidence="2" id="KW-1185">Reference proteome</keyword>
<dbReference type="Gene3D" id="3.40.50.2300">
    <property type="match status" value="1"/>
</dbReference>